<dbReference type="OrthoDB" id="1666796at2759"/>
<feature type="signal peptide" evidence="7">
    <location>
        <begin position="1"/>
        <end position="18"/>
    </location>
</feature>
<gene>
    <name evidence="8" type="ORF">KFE25_004967</name>
</gene>
<feature type="transmembrane region" description="Helical" evidence="7">
    <location>
        <begin position="277"/>
        <end position="299"/>
    </location>
</feature>
<keyword evidence="4 7" id="KW-0732">Signal</keyword>
<dbReference type="GO" id="GO:0016020">
    <property type="term" value="C:membrane"/>
    <property type="evidence" value="ECO:0007669"/>
    <property type="project" value="UniProtKB-SubCell"/>
</dbReference>
<keyword evidence="5 7" id="KW-1133">Transmembrane helix</keyword>
<comment type="subcellular location">
    <subcellularLocation>
        <location evidence="1">Membrane</location>
        <topology evidence="1">Multi-pass membrane protein</topology>
    </subcellularLocation>
</comment>
<feature type="transmembrane region" description="Helical" evidence="7">
    <location>
        <begin position="413"/>
        <end position="433"/>
    </location>
</feature>
<feature type="transmembrane region" description="Helical" evidence="7">
    <location>
        <begin position="489"/>
        <end position="522"/>
    </location>
</feature>
<evidence type="ECO:0000256" key="2">
    <source>
        <dbReference type="ARBA" id="ARBA00005227"/>
    </source>
</evidence>
<keyword evidence="3 7" id="KW-0812">Transmembrane</keyword>
<dbReference type="OMA" id="TILITYH"/>
<evidence type="ECO:0000313" key="8">
    <source>
        <dbReference type="EMBL" id="KAG8463456.1"/>
    </source>
</evidence>
<dbReference type="Proteomes" id="UP000751190">
    <property type="component" value="Unassembled WGS sequence"/>
</dbReference>
<feature type="transmembrane region" description="Helical" evidence="7">
    <location>
        <begin position="599"/>
        <end position="622"/>
    </location>
</feature>
<feature type="transmembrane region" description="Helical" evidence="7">
    <location>
        <begin position="372"/>
        <end position="392"/>
    </location>
</feature>
<feature type="transmembrane region" description="Helical" evidence="7">
    <location>
        <begin position="568"/>
        <end position="587"/>
    </location>
</feature>
<feature type="chain" id="PRO_5035338153" description="Transmembrane 9 superfamily member" evidence="7">
    <location>
        <begin position="19"/>
        <end position="638"/>
    </location>
</feature>
<dbReference type="AlphaFoldDB" id="A0A8J5XD98"/>
<name>A0A8J5XD98_DIALT</name>
<dbReference type="InterPro" id="IPR004240">
    <property type="entry name" value="EMP70"/>
</dbReference>
<keyword evidence="6 7" id="KW-0472">Membrane</keyword>
<dbReference type="PANTHER" id="PTHR10766">
    <property type="entry name" value="TRANSMEMBRANE 9 SUPERFAMILY PROTEIN"/>
    <property type="match status" value="1"/>
</dbReference>
<accession>A0A8J5XD98</accession>
<evidence type="ECO:0000256" key="5">
    <source>
        <dbReference type="ARBA" id="ARBA00022989"/>
    </source>
</evidence>
<dbReference type="GO" id="GO:0072657">
    <property type="term" value="P:protein localization to membrane"/>
    <property type="evidence" value="ECO:0007669"/>
    <property type="project" value="TreeGrafter"/>
</dbReference>
<feature type="transmembrane region" description="Helical" evidence="7">
    <location>
        <begin position="528"/>
        <end position="556"/>
    </location>
</feature>
<sequence>MVRWLLAAAATLAPAVRGFYLPGVAPKEFDDGERVEVKVNKLTSTRTQLPYDYYSLAFCRPTDVVNAAENLGEVLHGSVIKNSPYDIRMSETQFKILCRKVLTEAEAKAFADKIRDEYRVHMLMDNLPAATKMYREMADGKVVTMYDRGYALGFVGGSDKAVAAVVNTHARAGVPYVNNHLRFVVKFHKDESFTGARIVGFEVEPLSVKHAYKGEPSADVALLSLTTVPVGPDLPPQPVDVAGEVIFTYDVKWEHSEIRWASRWDLYLYMGDDQVHWFSIINSLAIVLLLTGIVAMILMRTLRRDLNRYNEVDKEELSEESGWKLVHGDVLRPPPLPLLLASSAGVGVQLFLMAFISILCAMLGFLSPSNRGGLLTATVLLYVLMGIPAGYHSAYLYKSLKGAEWQKCTLTTALFYPATVFALILALNCFIWAKGSSAALPFGTLLALLAMWFGISVPLVFLGAFFGYKAKLPDAPVRTNEIPRQVPEQAWYMGAAFNVLMGGILPFGAIFIELFFIMTSIWLQRFYYVFGFLMLVLLILVITCSEISIVLCYFQLCNEDYHWWWRSFLTSGSSGLYLFGYSIMYFYTQLEIVNPIPTMVYFGYMAVASLVFFLVTGTVGFYSSWQFVWAIYSAVKVD</sequence>
<comment type="similarity">
    <text evidence="2 7">Belongs to the nonaspanin (TM9SF) (TC 9.A.2) family.</text>
</comment>
<dbReference type="EMBL" id="JAGTXO010000016">
    <property type="protein sequence ID" value="KAG8463456.1"/>
    <property type="molecule type" value="Genomic_DNA"/>
</dbReference>
<feature type="transmembrane region" description="Helical" evidence="7">
    <location>
        <begin position="445"/>
        <end position="468"/>
    </location>
</feature>
<evidence type="ECO:0000256" key="7">
    <source>
        <dbReference type="RuleBase" id="RU363079"/>
    </source>
</evidence>
<protein>
    <recommendedName>
        <fullName evidence="7">Transmembrane 9 superfamily member</fullName>
    </recommendedName>
</protein>
<evidence type="ECO:0000313" key="9">
    <source>
        <dbReference type="Proteomes" id="UP000751190"/>
    </source>
</evidence>
<evidence type="ECO:0000256" key="3">
    <source>
        <dbReference type="ARBA" id="ARBA00022692"/>
    </source>
</evidence>
<feature type="transmembrane region" description="Helical" evidence="7">
    <location>
        <begin position="338"/>
        <end position="366"/>
    </location>
</feature>
<evidence type="ECO:0000256" key="4">
    <source>
        <dbReference type="ARBA" id="ARBA00022729"/>
    </source>
</evidence>
<evidence type="ECO:0000256" key="1">
    <source>
        <dbReference type="ARBA" id="ARBA00004141"/>
    </source>
</evidence>
<keyword evidence="9" id="KW-1185">Reference proteome</keyword>
<proteinExistence type="inferred from homology"/>
<comment type="caution">
    <text evidence="8">The sequence shown here is derived from an EMBL/GenBank/DDBJ whole genome shotgun (WGS) entry which is preliminary data.</text>
</comment>
<dbReference type="Pfam" id="PF02990">
    <property type="entry name" value="EMP70"/>
    <property type="match status" value="1"/>
</dbReference>
<organism evidence="8 9">
    <name type="scientific">Diacronema lutheri</name>
    <name type="common">Unicellular marine alga</name>
    <name type="synonym">Monochrysis lutheri</name>
    <dbReference type="NCBI Taxonomy" id="2081491"/>
    <lineage>
        <taxon>Eukaryota</taxon>
        <taxon>Haptista</taxon>
        <taxon>Haptophyta</taxon>
        <taxon>Pavlovophyceae</taxon>
        <taxon>Pavlovales</taxon>
        <taxon>Pavlovaceae</taxon>
        <taxon>Diacronema</taxon>
    </lineage>
</organism>
<reference evidence="8" key="1">
    <citation type="submission" date="2021-05" db="EMBL/GenBank/DDBJ databases">
        <title>The genome of the haptophyte Pavlova lutheri (Diacronema luteri, Pavlovales) - a model for lipid biosynthesis in eukaryotic algae.</title>
        <authorList>
            <person name="Hulatt C.J."/>
            <person name="Posewitz M.C."/>
        </authorList>
    </citation>
    <scope>NUCLEOTIDE SEQUENCE</scope>
    <source>
        <strain evidence="8">NIVA-4/92</strain>
    </source>
</reference>
<evidence type="ECO:0000256" key="6">
    <source>
        <dbReference type="ARBA" id="ARBA00023136"/>
    </source>
</evidence>